<accession>A0A1B3XQL3</accession>
<dbReference type="GO" id="GO:0071793">
    <property type="term" value="P:bacillithiol biosynthetic process"/>
    <property type="evidence" value="ECO:0007669"/>
    <property type="project" value="InterPro"/>
</dbReference>
<reference evidence="2 3" key="1">
    <citation type="submission" date="2016-08" db="EMBL/GenBank/DDBJ databases">
        <title>Complete genome sequence of Bacillus muralis G25-68, a strain with toxicity to nematodes.</title>
        <authorList>
            <person name="Zheng Z."/>
        </authorList>
    </citation>
    <scope>NUCLEOTIDE SEQUENCE [LARGE SCALE GENOMIC DNA]</scope>
    <source>
        <strain evidence="2 3">G25-68</strain>
    </source>
</reference>
<protein>
    <submittedName>
        <fullName evidence="2">Bacillithiol biosynthesis deacetylase BshB1</fullName>
    </submittedName>
</protein>
<dbReference type="InterPro" id="IPR023842">
    <property type="entry name" value="Bacillithiol_biosynth_BshB1"/>
</dbReference>
<organism evidence="2 3">
    <name type="scientific">Peribacillus muralis</name>
    <dbReference type="NCBI Taxonomy" id="264697"/>
    <lineage>
        <taxon>Bacteria</taxon>
        <taxon>Bacillati</taxon>
        <taxon>Bacillota</taxon>
        <taxon>Bacilli</taxon>
        <taxon>Bacillales</taxon>
        <taxon>Bacillaceae</taxon>
        <taxon>Peribacillus</taxon>
    </lineage>
</organism>
<dbReference type="EMBL" id="CP017080">
    <property type="protein sequence ID" value="AOH55498.1"/>
    <property type="molecule type" value="Genomic_DNA"/>
</dbReference>
<dbReference type="NCBIfam" id="TIGR04001">
    <property type="entry name" value="thiol_BshB1"/>
    <property type="match status" value="1"/>
</dbReference>
<dbReference type="OrthoDB" id="9778719at2"/>
<dbReference type="Pfam" id="PF02585">
    <property type="entry name" value="PIG-L"/>
    <property type="match status" value="1"/>
</dbReference>
<dbReference type="KEGG" id="bmur:ABE28_014160"/>
<name>A0A1B3XQL3_9BACI</name>
<dbReference type="InterPro" id="IPR024078">
    <property type="entry name" value="LmbE-like_dom_sf"/>
</dbReference>
<sequence length="237" mass="26326">MINKSNIDILAFGAHADDVEIGMGGTIAKYVQQGKKIVICDLTKAEMSSNGSVPLRLKEAKKAADILGVERISLDLPDRGLYMKAEYINQIITVIRKYKPSLVFAPFAADRHPDHGNCAKLVEEAVFSAGVRKCLEEDGVTHHRVKDMYYYMINGFHKPDFVVDITSTLPKKLESLRAYGSQFEKSDVTVDTPLVNGYIETVEARERMLGKEVGVPYAEGFMTKKPLLIDADLLGEN</sequence>
<dbReference type="STRING" id="264697.ABE28_014160"/>
<dbReference type="Proteomes" id="UP000077926">
    <property type="component" value="Chromosome"/>
</dbReference>
<evidence type="ECO:0000313" key="2">
    <source>
        <dbReference type="EMBL" id="AOH55498.1"/>
    </source>
</evidence>
<proteinExistence type="predicted"/>
<dbReference type="Gene3D" id="3.40.50.10320">
    <property type="entry name" value="LmbE-like"/>
    <property type="match status" value="1"/>
</dbReference>
<dbReference type="RefSeq" id="WP_064463011.1">
    <property type="nucleotide sequence ID" value="NZ_CP017080.1"/>
</dbReference>
<dbReference type="GO" id="GO:0016811">
    <property type="term" value="F:hydrolase activity, acting on carbon-nitrogen (but not peptide) bonds, in linear amides"/>
    <property type="evidence" value="ECO:0007669"/>
    <property type="project" value="TreeGrafter"/>
</dbReference>
<gene>
    <name evidence="2" type="ORF">ABE28_014160</name>
</gene>
<dbReference type="SUPFAM" id="SSF102588">
    <property type="entry name" value="LmbE-like"/>
    <property type="match status" value="1"/>
</dbReference>
<keyword evidence="3" id="KW-1185">Reference proteome</keyword>
<evidence type="ECO:0000313" key="3">
    <source>
        <dbReference type="Proteomes" id="UP000077926"/>
    </source>
</evidence>
<evidence type="ECO:0000256" key="1">
    <source>
        <dbReference type="ARBA" id="ARBA00001947"/>
    </source>
</evidence>
<dbReference type="PANTHER" id="PTHR12993">
    <property type="entry name" value="N-ACETYLGLUCOSAMINYL-PHOSPHATIDYLINOSITOL DE-N-ACETYLASE-RELATED"/>
    <property type="match status" value="1"/>
</dbReference>
<dbReference type="InterPro" id="IPR003737">
    <property type="entry name" value="GlcNAc_PI_deacetylase-related"/>
</dbReference>
<dbReference type="PANTHER" id="PTHR12993:SF30">
    <property type="entry name" value="N-ACETYL-ALPHA-D-GLUCOSAMINYL L-MALATE DEACETYLASE 1"/>
    <property type="match status" value="1"/>
</dbReference>
<comment type="cofactor">
    <cofactor evidence="1">
        <name>Zn(2+)</name>
        <dbReference type="ChEBI" id="CHEBI:29105"/>
    </cofactor>
</comment>
<dbReference type="GO" id="GO:0019213">
    <property type="term" value="F:deacetylase activity"/>
    <property type="evidence" value="ECO:0007669"/>
    <property type="project" value="InterPro"/>
</dbReference>
<dbReference type="AlphaFoldDB" id="A0A1B3XQL3"/>